<keyword evidence="1" id="KW-0378">Hydrolase</keyword>
<dbReference type="InterPro" id="IPR017850">
    <property type="entry name" value="Alkaline_phosphatase_core_sf"/>
</dbReference>
<dbReference type="STRING" id="1766.XA26_32750"/>
<dbReference type="GO" id="GO:0004528">
    <property type="term" value="F:phosphodiesterase I activity"/>
    <property type="evidence" value="ECO:0007669"/>
    <property type="project" value="UniProtKB-EC"/>
</dbReference>
<dbReference type="Proteomes" id="UP000057134">
    <property type="component" value="Chromosome"/>
</dbReference>
<dbReference type="PATRIC" id="fig|1766.6.peg.3260"/>
<sequence>MKTQRTGYGRMLETPYDEVRVIETRSRDLWHPRGVEPARPDADAPHLADVVPSVLAAMGVPRFEARIAWPGPVRGACVLLIDGLGAELLAAHAADAPVLTSMADAAGDRKLHVGFPSTTAAGLAAIGTGHRSGEHGFVGYSFRVPEARPEFDVINALRWRPHPWGPDLRDRVVPEQIQPLPTTFERAAAAGFEVSVVSGAEHAASGLTRAILRGGRYVGVHALGDLAAGVVAAVAGSGFCYGYHADLDLVGHLHGPGSPAWRMQLRQVDRLVESVVEALPSECLLTVVADHGMVAVDPAAAVDIDECEPLRSGVVAVGGEARARHVYTAPGADDDVLAAWRATLADAAWVMSRDEAIAAGWFGPHVRDDVRWRIGDVVAAARDSAALLRRHAEPMESALVGHHGSLTSAEQYVPLLSAIG</sequence>
<dbReference type="GO" id="GO:0047429">
    <property type="term" value="F:nucleoside triphosphate diphosphatase activity"/>
    <property type="evidence" value="ECO:0007669"/>
    <property type="project" value="UniProtKB-EC"/>
</dbReference>
<reference evidence="1 2" key="1">
    <citation type="journal article" date="2015" name="MBio">
        <title>Enzymatic Degradation of Phenazines Can Generate Energy and Protect Sensitive Organisms from Toxicity.</title>
        <authorList>
            <person name="Costa K.C."/>
            <person name="Bergkessel M."/>
            <person name="Saunders S."/>
            <person name="Korlach J."/>
            <person name="Newman D.K."/>
        </authorList>
    </citation>
    <scope>NUCLEOTIDE SEQUENCE [LARGE SCALE GENOMIC DNA]</scope>
    <source>
        <strain evidence="1 2">CT6</strain>
    </source>
</reference>
<dbReference type="Gene3D" id="3.40.720.10">
    <property type="entry name" value="Alkaline Phosphatase, subunit A"/>
    <property type="match status" value="1"/>
</dbReference>
<dbReference type="EC" id="3.1.4.1" evidence="1"/>
<accession>A0A0N9XT73</accession>
<keyword evidence="2" id="KW-1185">Reference proteome</keyword>
<evidence type="ECO:0000313" key="1">
    <source>
        <dbReference type="EMBL" id="ALI27104.1"/>
    </source>
</evidence>
<dbReference type="PANTHER" id="PTHR10151">
    <property type="entry name" value="ECTONUCLEOTIDE PYROPHOSPHATASE/PHOSPHODIESTERASE"/>
    <property type="match status" value="1"/>
</dbReference>
<organism evidence="1 2">
    <name type="scientific">Mycolicibacterium fortuitum</name>
    <name type="common">Mycobacterium fortuitum</name>
    <dbReference type="NCBI Taxonomy" id="1766"/>
    <lineage>
        <taxon>Bacteria</taxon>
        <taxon>Bacillati</taxon>
        <taxon>Actinomycetota</taxon>
        <taxon>Actinomycetes</taxon>
        <taxon>Mycobacteriales</taxon>
        <taxon>Mycobacteriaceae</taxon>
        <taxon>Mycolicibacterium</taxon>
    </lineage>
</organism>
<dbReference type="EMBL" id="CP011269">
    <property type="protein sequence ID" value="ALI27104.1"/>
    <property type="molecule type" value="Genomic_DNA"/>
</dbReference>
<proteinExistence type="predicted"/>
<dbReference type="PANTHER" id="PTHR10151:SF120">
    <property type="entry name" value="BIS(5'-ADENOSYL)-TRIPHOSPHATASE"/>
    <property type="match status" value="1"/>
</dbReference>
<dbReference type="AlphaFoldDB" id="A0A0N9XT73"/>
<protein>
    <submittedName>
        <fullName evidence="1">Alkaline phosphodiesterase I</fullName>
        <ecNumber evidence="1">3.1.4.1</ecNumber>
        <ecNumber evidence="1">3.6.1.9</ecNumber>
    </submittedName>
</protein>
<evidence type="ECO:0000313" key="2">
    <source>
        <dbReference type="Proteomes" id="UP000057134"/>
    </source>
</evidence>
<dbReference type="KEGG" id="mft:XA26_32750"/>
<dbReference type="SUPFAM" id="SSF53649">
    <property type="entry name" value="Alkaline phosphatase-like"/>
    <property type="match status" value="1"/>
</dbReference>
<dbReference type="EC" id="3.6.1.9" evidence="1"/>
<dbReference type="Pfam" id="PF01663">
    <property type="entry name" value="Phosphodiest"/>
    <property type="match status" value="1"/>
</dbReference>
<name>A0A0N9XT73_MYCFO</name>
<gene>
    <name evidence="1" type="ORF">XA26_32750</name>
</gene>
<dbReference type="InterPro" id="IPR002591">
    <property type="entry name" value="Phosphodiest/P_Trfase"/>
</dbReference>